<dbReference type="AlphaFoldDB" id="A0A5S9IUT7"/>
<organism evidence="4 5">
    <name type="scientific">Uabimicrobium amorphum</name>
    <dbReference type="NCBI Taxonomy" id="2596890"/>
    <lineage>
        <taxon>Bacteria</taxon>
        <taxon>Pseudomonadati</taxon>
        <taxon>Planctomycetota</taxon>
        <taxon>Candidatus Uabimicrobiia</taxon>
        <taxon>Candidatus Uabimicrobiales</taxon>
        <taxon>Candidatus Uabimicrobiaceae</taxon>
        <taxon>Candidatus Uabimicrobium</taxon>
    </lineage>
</organism>
<dbReference type="RefSeq" id="WP_151972091.1">
    <property type="nucleotide sequence ID" value="NZ_AP019860.1"/>
</dbReference>
<dbReference type="OrthoDB" id="9801795at2"/>
<sequence>MYDNDKLSQKTVTAKEAVTKIKSGQKVFIGSGAAVPQQLMQALAQRSDELYDTELVHILTLGVDPTVENRSVQNLHHATFFVGANIREEVQNCEADYTPIFLSEIPQLFTNKILPIDVALVQLSPPNEEGFCSYGVSVDIVKSAVESADYVIAEINTQMPRTQGDSFIHIDNIDQVVLHDSAILEYKTPVKDDVIKKIGGYIAMLIDDGATLQIGIGSIPDAVLAHLHDKKDLGIHTEMFSDGILPLIEKGVITNNCKTLHRNKIITSFVMGSKKLYDFVDNNPNVEFHPSQYTNDPFIIAKNDNMVAINSALQVDLTGQVCADSIGHAFYSGIGGQLDFIRGAARSISGKPIIALPSTAKNGEVSRIVTELSSGAGVVTTRGDVHYVVTEYGIAYLHGKSIRQRALSLINIAHPKFRAQLLQQAKTNHYLPEDQITITSEKNTYPQHTEKNVRTKTNRPIFIRPLKSSDEDLIKQMFYSLSDKTIYFRAFTTIKYLPRKILHHLVHIDYDTTMALCAIDKEHQHILGVARYYLEKRSNMIEIAVVVRDDWQNQGIGRLLINNLIQIARERGVRGVAMDILAENNKVLNIIKSSSHKLKISVEAGICHVKFLFDENE</sequence>
<dbReference type="InterPro" id="IPR038460">
    <property type="entry name" value="AcetylCoA_hyd_C_sf"/>
</dbReference>
<dbReference type="CDD" id="cd04301">
    <property type="entry name" value="NAT_SF"/>
    <property type="match status" value="1"/>
</dbReference>
<dbReference type="PROSITE" id="PS51186">
    <property type="entry name" value="GNAT"/>
    <property type="match status" value="1"/>
</dbReference>
<dbReference type="InterPro" id="IPR003702">
    <property type="entry name" value="ActCoA_hydro_N"/>
</dbReference>
<evidence type="ECO:0000313" key="5">
    <source>
        <dbReference type="Proteomes" id="UP000326354"/>
    </source>
</evidence>
<name>A0A5S9IUT7_UABAM</name>
<accession>A0A5S9IUT7</accession>
<dbReference type="EMBL" id="AP019860">
    <property type="protein sequence ID" value="BBM88006.1"/>
    <property type="molecule type" value="Genomic_DNA"/>
</dbReference>
<keyword evidence="2 4" id="KW-0808">Transferase</keyword>
<dbReference type="PANTHER" id="PTHR21432:SF20">
    <property type="entry name" value="ACETYL-COA HYDROLASE"/>
    <property type="match status" value="1"/>
</dbReference>
<reference evidence="4 5" key="1">
    <citation type="submission" date="2019-08" db="EMBL/GenBank/DDBJ databases">
        <title>Complete genome sequence of Candidatus Uab amorphum.</title>
        <authorList>
            <person name="Shiratori T."/>
            <person name="Suzuki S."/>
            <person name="Kakizawa Y."/>
            <person name="Ishida K."/>
        </authorList>
    </citation>
    <scope>NUCLEOTIDE SEQUENCE [LARGE SCALE GENOMIC DNA]</scope>
    <source>
        <strain evidence="4 5">SRT547</strain>
    </source>
</reference>
<dbReference type="KEGG" id="uam:UABAM_06422"/>
<dbReference type="SUPFAM" id="SSF100950">
    <property type="entry name" value="NagB/RpiA/CoA transferase-like"/>
    <property type="match status" value="2"/>
</dbReference>
<protein>
    <submittedName>
        <fullName evidence="4">4-hydroxybutyrate CoA-transferase</fullName>
    </submittedName>
</protein>
<proteinExistence type="inferred from homology"/>
<dbReference type="GO" id="GO:0016747">
    <property type="term" value="F:acyltransferase activity, transferring groups other than amino-acyl groups"/>
    <property type="evidence" value="ECO:0007669"/>
    <property type="project" value="InterPro"/>
</dbReference>
<dbReference type="Gene3D" id="3.30.750.70">
    <property type="entry name" value="4-hydroxybutyrate coenzyme like domains"/>
    <property type="match status" value="1"/>
</dbReference>
<feature type="domain" description="N-acetyltransferase" evidence="3">
    <location>
        <begin position="461"/>
        <end position="617"/>
    </location>
</feature>
<dbReference type="InterPro" id="IPR000182">
    <property type="entry name" value="GNAT_dom"/>
</dbReference>
<dbReference type="PANTHER" id="PTHR21432">
    <property type="entry name" value="ACETYL-COA HYDROLASE-RELATED"/>
    <property type="match status" value="1"/>
</dbReference>
<dbReference type="InterPro" id="IPR046433">
    <property type="entry name" value="ActCoA_hydro"/>
</dbReference>
<keyword evidence="5" id="KW-1185">Reference proteome</keyword>
<dbReference type="Pfam" id="PF13336">
    <property type="entry name" value="AcetylCoA_hyd_C"/>
    <property type="match status" value="1"/>
</dbReference>
<evidence type="ECO:0000256" key="2">
    <source>
        <dbReference type="ARBA" id="ARBA00022679"/>
    </source>
</evidence>
<dbReference type="Pfam" id="PF02550">
    <property type="entry name" value="AcetylCoA_hydro"/>
    <property type="match status" value="1"/>
</dbReference>
<dbReference type="InterPro" id="IPR037171">
    <property type="entry name" value="NagB/RpiA_transferase-like"/>
</dbReference>
<evidence type="ECO:0000259" key="3">
    <source>
        <dbReference type="PROSITE" id="PS51186"/>
    </source>
</evidence>
<dbReference type="Gene3D" id="3.40.1080.10">
    <property type="entry name" value="Glutaconate Coenzyme A-transferase"/>
    <property type="match status" value="1"/>
</dbReference>
<dbReference type="SUPFAM" id="SSF55729">
    <property type="entry name" value="Acyl-CoA N-acyltransferases (Nat)"/>
    <property type="match status" value="1"/>
</dbReference>
<dbReference type="GO" id="GO:0006083">
    <property type="term" value="P:acetate metabolic process"/>
    <property type="evidence" value="ECO:0007669"/>
    <property type="project" value="InterPro"/>
</dbReference>
<dbReference type="InterPro" id="IPR026888">
    <property type="entry name" value="AcetylCoA_hyd_C"/>
</dbReference>
<dbReference type="Gene3D" id="3.40.630.30">
    <property type="match status" value="1"/>
</dbReference>
<evidence type="ECO:0000313" key="4">
    <source>
        <dbReference type="EMBL" id="BBM88006.1"/>
    </source>
</evidence>
<dbReference type="Pfam" id="PF00583">
    <property type="entry name" value="Acetyltransf_1"/>
    <property type="match status" value="1"/>
</dbReference>
<comment type="similarity">
    <text evidence="1">Belongs to the acetyl-CoA hydrolase/transferase family.</text>
</comment>
<dbReference type="Proteomes" id="UP000326354">
    <property type="component" value="Chromosome"/>
</dbReference>
<evidence type="ECO:0000256" key="1">
    <source>
        <dbReference type="ARBA" id="ARBA00009632"/>
    </source>
</evidence>
<gene>
    <name evidence="4" type="ORF">UABAM_06422</name>
</gene>
<dbReference type="GO" id="GO:0008775">
    <property type="term" value="F:acetate CoA-transferase activity"/>
    <property type="evidence" value="ECO:0007669"/>
    <property type="project" value="InterPro"/>
</dbReference>
<dbReference type="InterPro" id="IPR016181">
    <property type="entry name" value="Acyl_CoA_acyltransferase"/>
</dbReference>
<dbReference type="Gene3D" id="3.40.1080.20">
    <property type="entry name" value="Acetyl-CoA hydrolase/transferase C-terminal domain"/>
    <property type="match status" value="1"/>
</dbReference>